<dbReference type="Gene3D" id="3.40.630.30">
    <property type="match status" value="1"/>
</dbReference>
<keyword evidence="2" id="KW-0808">Transferase</keyword>
<dbReference type="InterPro" id="IPR016181">
    <property type="entry name" value="Acyl_CoA_acyltransferase"/>
</dbReference>
<dbReference type="PROSITE" id="PS51186">
    <property type="entry name" value="GNAT"/>
    <property type="match status" value="1"/>
</dbReference>
<dbReference type="PANTHER" id="PTHR42791">
    <property type="entry name" value="GNAT FAMILY ACETYLTRANSFERASE"/>
    <property type="match status" value="1"/>
</dbReference>
<dbReference type="CDD" id="cd04301">
    <property type="entry name" value="NAT_SF"/>
    <property type="match status" value="1"/>
</dbReference>
<dbReference type="InterPro" id="IPR000182">
    <property type="entry name" value="GNAT_dom"/>
</dbReference>
<protein>
    <submittedName>
        <fullName evidence="2">Acetyltransferase (GNAT) family protein</fullName>
    </submittedName>
</protein>
<evidence type="ECO:0000313" key="3">
    <source>
        <dbReference type="Proteomes" id="UP000319818"/>
    </source>
</evidence>
<reference evidence="2 3" key="1">
    <citation type="submission" date="2019-06" db="EMBL/GenBank/DDBJ databases">
        <title>Sequencing the genomes of 1000 actinobacteria strains.</title>
        <authorList>
            <person name="Klenk H.-P."/>
        </authorList>
    </citation>
    <scope>NUCLEOTIDE SEQUENCE [LARGE SCALE GENOMIC DNA]</scope>
    <source>
        <strain evidence="2 3">DSM 45511</strain>
    </source>
</reference>
<dbReference type="OrthoDB" id="7057833at2"/>
<dbReference type="InterPro" id="IPR052523">
    <property type="entry name" value="Trichothecene_AcTrans"/>
</dbReference>
<gene>
    <name evidence="2" type="ORF">FB388_6536</name>
</gene>
<sequence>MTSTETVVWVLAAAFADDPLARWLLPADLAAEIVFGPLVEASAAAGELAVAPDRTAAAVWLPRPTEPVGERQPIPDAFAHLRTFMELTEARHPTGTAHLYLVLLGVLPEAQGRGLGGALLRERLDRADAEGLPAYLEATSQRSRALYERHGFRDTGDPVHLPDGPTLWPMWRPVHP</sequence>
<feature type="domain" description="N-acetyltransferase" evidence="1">
    <location>
        <begin position="25"/>
        <end position="175"/>
    </location>
</feature>
<keyword evidence="3" id="KW-1185">Reference proteome</keyword>
<dbReference type="RefSeq" id="WP_142106501.1">
    <property type="nucleotide sequence ID" value="NZ_VFPH01000003.1"/>
</dbReference>
<organism evidence="2 3">
    <name type="scientific">Pseudonocardia cypriaca</name>
    <dbReference type="NCBI Taxonomy" id="882449"/>
    <lineage>
        <taxon>Bacteria</taxon>
        <taxon>Bacillati</taxon>
        <taxon>Actinomycetota</taxon>
        <taxon>Actinomycetes</taxon>
        <taxon>Pseudonocardiales</taxon>
        <taxon>Pseudonocardiaceae</taxon>
        <taxon>Pseudonocardia</taxon>
    </lineage>
</organism>
<evidence type="ECO:0000259" key="1">
    <source>
        <dbReference type="PROSITE" id="PS51186"/>
    </source>
</evidence>
<name>A0A543FML0_9PSEU</name>
<comment type="caution">
    <text evidence="2">The sequence shown here is derived from an EMBL/GenBank/DDBJ whole genome shotgun (WGS) entry which is preliminary data.</text>
</comment>
<evidence type="ECO:0000313" key="2">
    <source>
        <dbReference type="EMBL" id="TQM35109.1"/>
    </source>
</evidence>
<dbReference type="Pfam" id="PF00583">
    <property type="entry name" value="Acetyltransf_1"/>
    <property type="match status" value="1"/>
</dbReference>
<dbReference type="Proteomes" id="UP000319818">
    <property type="component" value="Unassembled WGS sequence"/>
</dbReference>
<dbReference type="SUPFAM" id="SSF55729">
    <property type="entry name" value="Acyl-CoA N-acyltransferases (Nat)"/>
    <property type="match status" value="1"/>
</dbReference>
<dbReference type="GO" id="GO:0016747">
    <property type="term" value="F:acyltransferase activity, transferring groups other than amino-acyl groups"/>
    <property type="evidence" value="ECO:0007669"/>
    <property type="project" value="InterPro"/>
</dbReference>
<accession>A0A543FML0</accession>
<dbReference type="AlphaFoldDB" id="A0A543FML0"/>
<dbReference type="EMBL" id="VFPH01000003">
    <property type="protein sequence ID" value="TQM35109.1"/>
    <property type="molecule type" value="Genomic_DNA"/>
</dbReference>
<proteinExistence type="predicted"/>
<dbReference type="PANTHER" id="PTHR42791:SF1">
    <property type="entry name" value="N-ACETYLTRANSFERASE DOMAIN-CONTAINING PROTEIN"/>
    <property type="match status" value="1"/>
</dbReference>